<reference evidence="1 2" key="1">
    <citation type="submission" date="2013-07" db="EMBL/GenBank/DDBJ databases">
        <title>Genome of Archaeoglobus fulgidus.</title>
        <authorList>
            <person name="Fiebig A."/>
            <person name="Birkeland N.-K."/>
        </authorList>
    </citation>
    <scope>NUCLEOTIDE SEQUENCE [LARGE SCALE GENOMIC DNA]</scope>
    <source>
        <strain evidence="1 2">DSM 8774</strain>
    </source>
</reference>
<dbReference type="EMBL" id="CP006577">
    <property type="protein sequence ID" value="AIG98429.1"/>
    <property type="molecule type" value="Genomic_DNA"/>
</dbReference>
<dbReference type="KEGG" id="afg:AFULGI_00016700"/>
<dbReference type="Proteomes" id="UP000028501">
    <property type="component" value="Chromosome"/>
</dbReference>
<protein>
    <submittedName>
        <fullName evidence="1">Uncharacterized protein</fullName>
    </submittedName>
</protein>
<evidence type="ECO:0000313" key="1">
    <source>
        <dbReference type="EMBL" id="AIG98429.1"/>
    </source>
</evidence>
<dbReference type="HOGENOM" id="CLU_898942_0_0_2"/>
<proteinExistence type="predicted"/>
<accession>A0A075WH63</accession>
<organism evidence="1 2">
    <name type="scientific">Archaeoglobus fulgidus DSM 8774</name>
    <dbReference type="NCBI Taxonomy" id="1344584"/>
    <lineage>
        <taxon>Archaea</taxon>
        <taxon>Methanobacteriati</taxon>
        <taxon>Methanobacteriota</taxon>
        <taxon>Archaeoglobi</taxon>
        <taxon>Archaeoglobales</taxon>
        <taxon>Archaeoglobaceae</taxon>
        <taxon>Archaeoglobus</taxon>
    </lineage>
</organism>
<sequence length="309" mass="36629">MEAQPFEIFIKTYKETVDEVVYETFKREGELATSLFELLSNWIDLSNLIKEYKDEWYHTLSGNLFVYLWRGYGWIIYEVLSGHYFEALKDMRFLFEGALLSLHFEHFIDKKIYEKCGSFGGIGLKTEILELVESLREVGKGLLSEDTNKVRKAKRNIRKKVKKFIENSSLSDEEKREYIELYSEILCQPELYWSVGKIIRESGRAFNLDKRQVEVLEKVWSELSSFTHFSSKFFGTILRRPELLLVNDFDEVLFKKCVNLQFLTFDVLCAVLAVHFPKVRVKLWNVLRWWEENANRRFEITEGVLKSLS</sequence>
<dbReference type="AlphaFoldDB" id="A0A075WH63"/>
<gene>
    <name evidence="1" type="ORF">AFULGI_00016700</name>
</gene>
<name>A0A075WH63_ARCFL</name>
<evidence type="ECO:0000313" key="2">
    <source>
        <dbReference type="Proteomes" id="UP000028501"/>
    </source>
</evidence>